<organism evidence="1 2">
    <name type="scientific">Streptomyces typhae</name>
    <dbReference type="NCBI Taxonomy" id="2681492"/>
    <lineage>
        <taxon>Bacteria</taxon>
        <taxon>Bacillati</taxon>
        <taxon>Actinomycetota</taxon>
        <taxon>Actinomycetes</taxon>
        <taxon>Kitasatosporales</taxon>
        <taxon>Streptomycetaceae</taxon>
        <taxon>Streptomyces</taxon>
    </lineage>
</organism>
<accession>A0A6L6WSI9</accession>
<dbReference type="EMBL" id="WPNZ01000005">
    <property type="protein sequence ID" value="MVO85235.1"/>
    <property type="molecule type" value="Genomic_DNA"/>
</dbReference>
<evidence type="ECO:0000313" key="1">
    <source>
        <dbReference type="EMBL" id="MVO85235.1"/>
    </source>
</evidence>
<gene>
    <name evidence="1" type="ORF">GPA10_10835</name>
</gene>
<name>A0A6L6WSI9_9ACTN</name>
<reference evidence="1 2" key="1">
    <citation type="submission" date="2019-11" db="EMBL/GenBank/DDBJ databases">
        <title>Streptomyces typhae sp. nov., a novel endophytic actinomycete isolated from the root of cattail pollen (Typha angustifolia L.).</title>
        <authorList>
            <person name="Peng C."/>
        </authorList>
    </citation>
    <scope>NUCLEOTIDE SEQUENCE [LARGE SCALE GENOMIC DNA]</scope>
    <source>
        <strain evidence="2">p1417</strain>
    </source>
</reference>
<evidence type="ECO:0000313" key="2">
    <source>
        <dbReference type="Proteomes" id="UP000483802"/>
    </source>
</evidence>
<dbReference type="Proteomes" id="UP000483802">
    <property type="component" value="Unassembled WGS sequence"/>
</dbReference>
<dbReference type="AlphaFoldDB" id="A0A6L6WSI9"/>
<sequence length="193" mass="22362">MTEPKSFQTHLRQAATGILERVPEQLKREIYVLALNIWRVDADNRRPYVDIGYNTESQYEEQMRRDSDHWEARWNYAFWILEGFDRLGNVPEDRVGGPLFEGEVRSLGIWYDGEFDLGRTLEDDGLRAKSGLLELHFHDAVVGLARHLHESGTIERIFGRPLPVMVFDMDCPGWEEEATKAANPVELIEDFLA</sequence>
<protein>
    <submittedName>
        <fullName evidence="1">Uncharacterized protein</fullName>
    </submittedName>
</protein>
<comment type="caution">
    <text evidence="1">The sequence shown here is derived from an EMBL/GenBank/DDBJ whole genome shotgun (WGS) entry which is preliminary data.</text>
</comment>
<proteinExistence type="predicted"/>
<keyword evidence="2" id="KW-1185">Reference proteome</keyword>
<dbReference type="RefSeq" id="WP_343040655.1">
    <property type="nucleotide sequence ID" value="NZ_WPNZ01000005.1"/>
</dbReference>